<keyword evidence="1" id="KW-1133">Transmembrane helix</keyword>
<keyword evidence="1" id="KW-0472">Membrane</keyword>
<feature type="transmembrane region" description="Helical" evidence="1">
    <location>
        <begin position="9"/>
        <end position="30"/>
    </location>
</feature>
<dbReference type="Proteomes" id="UP000717634">
    <property type="component" value="Unassembled WGS sequence"/>
</dbReference>
<evidence type="ECO:0000256" key="1">
    <source>
        <dbReference type="SAM" id="Phobius"/>
    </source>
</evidence>
<protein>
    <submittedName>
        <fullName evidence="2">Uncharacterized protein</fullName>
    </submittedName>
</protein>
<evidence type="ECO:0000313" key="3">
    <source>
        <dbReference type="Proteomes" id="UP000717634"/>
    </source>
</evidence>
<comment type="caution">
    <text evidence="2">The sequence shown here is derived from an EMBL/GenBank/DDBJ whole genome shotgun (WGS) entry which is preliminary data.</text>
</comment>
<dbReference type="EMBL" id="JAAVTK010000019">
    <property type="protein sequence ID" value="NKI91573.1"/>
    <property type="molecule type" value="Genomic_DNA"/>
</dbReference>
<evidence type="ECO:0000313" key="2">
    <source>
        <dbReference type="EMBL" id="NKI91573.1"/>
    </source>
</evidence>
<accession>A0ABX1HMT8</accession>
<proteinExistence type="predicted"/>
<reference evidence="2 3" key="1">
    <citation type="submission" date="2020-03" db="EMBL/GenBank/DDBJ databases">
        <title>Genomic Encyclopedia of Type Strains, Phase IV (KMG-V): Genome sequencing to study the core and pangenomes of soil and plant-associated prokaryotes.</title>
        <authorList>
            <person name="Whitman W."/>
        </authorList>
    </citation>
    <scope>NUCLEOTIDE SEQUENCE [LARGE SCALE GENOMIC DNA]</scope>
    <source>
        <strain evidence="2 3">1B</strain>
    </source>
</reference>
<keyword evidence="3" id="KW-1185">Reference proteome</keyword>
<name>A0ABX1HMT8_9BACT</name>
<sequence>MIYITNNIYVTYITSMICVTSNIYVTYIIAF</sequence>
<organism evidence="2 3">
    <name type="scientific">Hymenobacter artigasi</name>
    <dbReference type="NCBI Taxonomy" id="2719616"/>
    <lineage>
        <taxon>Bacteria</taxon>
        <taxon>Pseudomonadati</taxon>
        <taxon>Bacteroidota</taxon>
        <taxon>Cytophagia</taxon>
        <taxon>Cytophagales</taxon>
        <taxon>Hymenobacteraceae</taxon>
        <taxon>Hymenobacter</taxon>
    </lineage>
</organism>
<gene>
    <name evidence="2" type="ORF">HBN54_004193</name>
</gene>
<keyword evidence="1" id="KW-0812">Transmembrane</keyword>